<dbReference type="Pfam" id="PF00877">
    <property type="entry name" value="NLPC_P60"/>
    <property type="match status" value="1"/>
</dbReference>
<dbReference type="AlphaFoldDB" id="A0A553GXN8"/>
<evidence type="ECO:0000259" key="5">
    <source>
        <dbReference type="Pfam" id="PF00877"/>
    </source>
</evidence>
<dbReference type="GO" id="GO:0008234">
    <property type="term" value="F:cysteine-type peptidase activity"/>
    <property type="evidence" value="ECO:0007669"/>
    <property type="project" value="UniProtKB-KW"/>
</dbReference>
<dbReference type="OrthoDB" id="8450839at2"/>
<dbReference type="Gene3D" id="3.90.1720.10">
    <property type="entry name" value="endopeptidase domain like (from Nostoc punctiforme)"/>
    <property type="match status" value="1"/>
</dbReference>
<name>A0A553GXN8_9PSED</name>
<evidence type="ECO:0000256" key="1">
    <source>
        <dbReference type="ARBA" id="ARBA00007074"/>
    </source>
</evidence>
<evidence type="ECO:0000313" key="6">
    <source>
        <dbReference type="EMBL" id="TRX74230.1"/>
    </source>
</evidence>
<evidence type="ECO:0000256" key="4">
    <source>
        <dbReference type="ARBA" id="ARBA00022807"/>
    </source>
</evidence>
<protein>
    <recommendedName>
        <fullName evidence="5">NlpC/P60 domain-containing protein</fullName>
    </recommendedName>
</protein>
<dbReference type="SUPFAM" id="SSF54001">
    <property type="entry name" value="Cysteine proteinases"/>
    <property type="match status" value="1"/>
</dbReference>
<dbReference type="Proteomes" id="UP000315235">
    <property type="component" value="Unassembled WGS sequence"/>
</dbReference>
<feature type="domain" description="NlpC/P60" evidence="5">
    <location>
        <begin position="20"/>
        <end position="92"/>
    </location>
</feature>
<dbReference type="GO" id="GO:0006508">
    <property type="term" value="P:proteolysis"/>
    <property type="evidence" value="ECO:0007669"/>
    <property type="project" value="UniProtKB-KW"/>
</dbReference>
<comment type="similarity">
    <text evidence="1">Belongs to the peptidase C40 family.</text>
</comment>
<evidence type="ECO:0000256" key="2">
    <source>
        <dbReference type="ARBA" id="ARBA00022670"/>
    </source>
</evidence>
<evidence type="ECO:0000313" key="7">
    <source>
        <dbReference type="Proteomes" id="UP000315235"/>
    </source>
</evidence>
<dbReference type="InterPro" id="IPR000064">
    <property type="entry name" value="NLP_P60_dom"/>
</dbReference>
<comment type="caution">
    <text evidence="6">The sequence shown here is derived from an EMBL/GenBank/DDBJ whole genome shotgun (WGS) entry which is preliminary data.</text>
</comment>
<dbReference type="InterPro" id="IPR038765">
    <property type="entry name" value="Papain-like_cys_pep_sf"/>
</dbReference>
<gene>
    <name evidence="6" type="ORF">FM069_13935</name>
</gene>
<evidence type="ECO:0000256" key="3">
    <source>
        <dbReference type="ARBA" id="ARBA00022801"/>
    </source>
</evidence>
<dbReference type="RefSeq" id="WP_143488968.1">
    <property type="nucleotide sequence ID" value="NZ_VJOY01000009.1"/>
</dbReference>
<dbReference type="EMBL" id="VJOY01000009">
    <property type="protein sequence ID" value="TRX74230.1"/>
    <property type="molecule type" value="Genomic_DNA"/>
</dbReference>
<keyword evidence="3" id="KW-0378">Hydrolase</keyword>
<reference evidence="6 7" key="1">
    <citation type="submission" date="2019-07" db="EMBL/GenBank/DDBJ databases">
        <title>Pseudomonas mangiferae sp. nov., isolated from bark of mango tree in Thailand.</title>
        <authorList>
            <person name="Srisuk N."/>
            <person name="Anurat P."/>
        </authorList>
    </citation>
    <scope>NUCLEOTIDE SEQUENCE [LARGE SCALE GENOMIC DNA]</scope>
    <source>
        <strain evidence="6 7">DMKU_BBB3-04</strain>
    </source>
</reference>
<organism evidence="6 7">
    <name type="scientific">Pseudomonas mangiferae</name>
    <dbReference type="NCBI Taxonomy" id="2593654"/>
    <lineage>
        <taxon>Bacteria</taxon>
        <taxon>Pseudomonadati</taxon>
        <taxon>Pseudomonadota</taxon>
        <taxon>Gammaproteobacteria</taxon>
        <taxon>Pseudomonadales</taxon>
        <taxon>Pseudomonadaceae</taxon>
        <taxon>Pseudomonas</taxon>
    </lineage>
</organism>
<sequence length="138" mass="15057">MAEDKAQKIIALCETHWAAHKRDCSGFVKSVADELGIPLSGQANAMVDQIQRAPWKVLANGREAQRHAALGDLVIAGLKANPHGHVVIVVDGPLSQGKYPTAYWGSLGGVGKKNTTLNWSWNATDRDRVIYASWAWQQ</sequence>
<accession>A0A553GXN8</accession>
<proteinExistence type="inferred from homology"/>
<keyword evidence="2" id="KW-0645">Protease</keyword>
<keyword evidence="4" id="KW-0788">Thiol protease</keyword>
<keyword evidence="7" id="KW-1185">Reference proteome</keyword>